<evidence type="ECO:0000313" key="2">
    <source>
        <dbReference type="EMBL" id="JAG20254.1"/>
    </source>
</evidence>
<gene>
    <name evidence="2" type="primary">tfa2</name>
    <name evidence="2" type="ORF">CM83_6534</name>
    <name evidence="3" type="ORF">g.96418</name>
</gene>
<evidence type="ECO:0000313" key="3">
    <source>
        <dbReference type="EMBL" id="JAQ05678.1"/>
    </source>
</evidence>
<reference evidence="2" key="2">
    <citation type="submission" date="2014-07" db="EMBL/GenBank/DDBJ databases">
        <authorList>
            <person name="Hull J."/>
        </authorList>
    </citation>
    <scope>NUCLEOTIDE SEQUENCE</scope>
</reference>
<protein>
    <submittedName>
        <fullName evidence="2">Transcription initiation factor IIE subunit beta</fullName>
    </submittedName>
</protein>
<proteinExistence type="predicted"/>
<evidence type="ECO:0000256" key="1">
    <source>
        <dbReference type="SAM" id="MobiDB-lite"/>
    </source>
</evidence>
<feature type="non-terminal residue" evidence="2">
    <location>
        <position position="124"/>
    </location>
</feature>
<dbReference type="AlphaFoldDB" id="A0A0A9XJW3"/>
<feature type="region of interest" description="Disordered" evidence="1">
    <location>
        <begin position="93"/>
        <end position="124"/>
    </location>
</feature>
<accession>A0A0A9XJW3</accession>
<dbReference type="EMBL" id="GBHO01023350">
    <property type="protein sequence ID" value="JAG20254.1"/>
    <property type="molecule type" value="Transcribed_RNA"/>
</dbReference>
<name>A0A0A9XJW3_LYGHE</name>
<keyword evidence="2" id="KW-0648">Protein biosynthesis</keyword>
<reference evidence="3" key="3">
    <citation type="journal article" date="2016" name="Gigascience">
        <title>De novo construction of an expanded transcriptome assembly for the western tarnished plant bug, Lygus hesperus.</title>
        <authorList>
            <person name="Tassone E.E."/>
            <person name="Geib S.M."/>
            <person name="Hall B."/>
            <person name="Fabrick J.A."/>
            <person name="Brent C.S."/>
            <person name="Hull J.J."/>
        </authorList>
    </citation>
    <scope>NUCLEOTIDE SEQUENCE</scope>
</reference>
<dbReference type="GO" id="GO:0003743">
    <property type="term" value="F:translation initiation factor activity"/>
    <property type="evidence" value="ECO:0007669"/>
    <property type="project" value="UniProtKB-KW"/>
</dbReference>
<dbReference type="EMBL" id="GDHC01012951">
    <property type="protein sequence ID" value="JAQ05678.1"/>
    <property type="molecule type" value="Transcribed_RNA"/>
</dbReference>
<feature type="compositionally biased region" description="Low complexity" evidence="1">
    <location>
        <begin position="97"/>
        <end position="124"/>
    </location>
</feature>
<keyword evidence="2" id="KW-0396">Initiation factor</keyword>
<organism evidence="2">
    <name type="scientific">Lygus hesperus</name>
    <name type="common">Western plant bug</name>
    <dbReference type="NCBI Taxonomy" id="30085"/>
    <lineage>
        <taxon>Eukaryota</taxon>
        <taxon>Metazoa</taxon>
        <taxon>Ecdysozoa</taxon>
        <taxon>Arthropoda</taxon>
        <taxon>Hexapoda</taxon>
        <taxon>Insecta</taxon>
        <taxon>Pterygota</taxon>
        <taxon>Neoptera</taxon>
        <taxon>Paraneoptera</taxon>
        <taxon>Hemiptera</taxon>
        <taxon>Heteroptera</taxon>
        <taxon>Panheteroptera</taxon>
        <taxon>Cimicomorpha</taxon>
        <taxon>Miridae</taxon>
        <taxon>Mirini</taxon>
        <taxon>Lygus</taxon>
    </lineage>
</organism>
<sequence>MTVFAVSRRATYLDPLSGSFMVSPTDCYYTHLTKNSFTIKHNNGNNDWVSSNSLVRFLKETVVTNFELVAPMIVQNSINAFPVDIPLNKLKNKAETTRPATTTTTSFINSNDGSDGGASSSSSS</sequence>
<reference evidence="2" key="1">
    <citation type="journal article" date="2014" name="PLoS ONE">
        <title>Transcriptome-Based Identification of ABC Transporters in the Western Tarnished Plant Bug Lygus hesperus.</title>
        <authorList>
            <person name="Hull J.J."/>
            <person name="Chaney K."/>
            <person name="Geib S.M."/>
            <person name="Fabrick J.A."/>
            <person name="Brent C.S."/>
            <person name="Walsh D."/>
            <person name="Lavine L.C."/>
        </authorList>
    </citation>
    <scope>NUCLEOTIDE SEQUENCE</scope>
</reference>